<evidence type="ECO:0000313" key="1">
    <source>
        <dbReference type="EMBL" id="PJE77849.1"/>
    </source>
</evidence>
<accession>A0A2H9T3S2</accession>
<reference evidence="1" key="1">
    <citation type="journal article" date="2017" name="Appl. Environ. Microbiol.">
        <title>Molecular characterization of an Endozoicomonas-like organism causing infection in king scallop Pecten maximus L.</title>
        <authorList>
            <person name="Cano I."/>
            <person name="van Aerle R."/>
            <person name="Ross S."/>
            <person name="Verner-Jeffreys D.W."/>
            <person name="Paley R.K."/>
            <person name="Rimmer G."/>
            <person name="Ryder D."/>
            <person name="Hooper P."/>
            <person name="Stone D."/>
            <person name="Feist S.W."/>
        </authorList>
    </citation>
    <scope>NUCLEOTIDE SEQUENCE</scope>
</reference>
<name>A0A2H9T3S2_9ZZZZ</name>
<protein>
    <submittedName>
        <fullName evidence="1">Uncharacterized protein</fullName>
    </submittedName>
</protein>
<sequence length="42" mass="4929">MKIFYATKSLAPIVKRKPLKSKKVTQDVMEFIEFKKKCKPSI</sequence>
<organism evidence="1">
    <name type="scientific">invertebrate metagenome</name>
    <dbReference type="NCBI Taxonomy" id="1711999"/>
    <lineage>
        <taxon>unclassified sequences</taxon>
        <taxon>metagenomes</taxon>
        <taxon>organismal metagenomes</taxon>
    </lineage>
</organism>
<comment type="caution">
    <text evidence="1">The sequence shown here is derived from an EMBL/GenBank/DDBJ whole genome shotgun (WGS) entry which is preliminary data.</text>
</comment>
<proteinExistence type="predicted"/>
<dbReference type="EMBL" id="NSIT01000348">
    <property type="protein sequence ID" value="PJE77849.1"/>
    <property type="molecule type" value="Genomic_DNA"/>
</dbReference>
<dbReference type="AlphaFoldDB" id="A0A2H9T3S2"/>
<gene>
    <name evidence="1" type="ORF">CI610_03222</name>
</gene>